<organism evidence="1 2">
    <name type="scientific">Bifidobacterium callitrichidarum</name>
    <dbReference type="NCBI Taxonomy" id="2052941"/>
    <lineage>
        <taxon>Bacteria</taxon>
        <taxon>Bacillati</taxon>
        <taxon>Actinomycetota</taxon>
        <taxon>Actinomycetes</taxon>
        <taxon>Bifidobacteriales</taxon>
        <taxon>Bifidobacteriaceae</taxon>
        <taxon>Bifidobacterium</taxon>
    </lineage>
</organism>
<dbReference type="Pfam" id="PF08798">
    <property type="entry name" value="CRISPR_assoc"/>
    <property type="match status" value="1"/>
</dbReference>
<dbReference type="OrthoDB" id="9795689at2"/>
<reference evidence="1 2" key="1">
    <citation type="journal article" date="2018" name="Int. J. Syst. Evol. Microbiol.">
        <title>Bifidobacterium callitrichidarum sp. nov. from the faeces of the emperor tamarin (Saguinus imperator).</title>
        <authorList>
            <person name="Modesto M."/>
            <person name="Michelini S."/>
            <person name="Sansosti M.C."/>
            <person name="De Filippo C."/>
            <person name="Cavalieri D."/>
            <person name="Qvirist L."/>
            <person name="Andlid T."/>
            <person name="Spiezio C."/>
            <person name="Sandri C."/>
            <person name="Pascarelli S."/>
            <person name="Sgorbati B."/>
            <person name="Mattarelli P."/>
        </authorList>
    </citation>
    <scope>NUCLEOTIDE SEQUENCE [LARGE SCALE GENOMIC DNA]</scope>
    <source>
        <strain evidence="1 2">TRI 5</strain>
    </source>
</reference>
<dbReference type="CDD" id="cd09727">
    <property type="entry name" value="Cas6_I-E"/>
    <property type="match status" value="1"/>
</dbReference>
<comment type="caution">
    <text evidence="1">The sequence shown here is derived from an EMBL/GenBank/DDBJ whole genome shotgun (WGS) entry which is preliminary data.</text>
</comment>
<proteinExistence type="predicted"/>
<dbReference type="SMART" id="SM01101">
    <property type="entry name" value="CRISPR_assoc"/>
    <property type="match status" value="1"/>
</dbReference>
<accession>A0A2U2NC19</accession>
<sequence>MTYFTQMQLDPVDRRTRRGVASPERIHAILTTAIGSTGERILWRLDRMKTGMLLYMVSTTRPSRNILDAELGCRSFKICDYDEYLANIQRGTIWRFRLEANTTHKVDDKNIPLYGSDAVKWLDKRSQANGFHMTRNRLMDVEAVIVNDTTKVFQRKGRTVTLASSVYDGFISVDDPEKFTKMLKNGVGRAKGYGFGLMTVIPAQTSEQ</sequence>
<evidence type="ECO:0000313" key="1">
    <source>
        <dbReference type="EMBL" id="PWG66653.1"/>
    </source>
</evidence>
<dbReference type="Gene3D" id="3.30.70.1200">
    <property type="entry name" value="Crispr-associated protein, domain 1"/>
    <property type="match status" value="1"/>
</dbReference>
<dbReference type="InterPro" id="IPR010179">
    <property type="entry name" value="CRISPR-assoc_prot_Cse3"/>
</dbReference>
<dbReference type="NCBIfam" id="TIGR01907">
    <property type="entry name" value="casE_Cse3"/>
    <property type="match status" value="1"/>
</dbReference>
<protein>
    <submittedName>
        <fullName evidence="1">Type I-E CRISPR-associated protein Cas6/Cse3/CasE</fullName>
    </submittedName>
</protein>
<gene>
    <name evidence="1" type="primary">cas6e</name>
    <name evidence="1" type="ORF">DF196_01760</name>
</gene>
<dbReference type="Proteomes" id="UP000245876">
    <property type="component" value="Unassembled WGS sequence"/>
</dbReference>
<evidence type="ECO:0000313" key="2">
    <source>
        <dbReference type="Proteomes" id="UP000245876"/>
    </source>
</evidence>
<keyword evidence="2" id="KW-1185">Reference proteome</keyword>
<dbReference type="SUPFAM" id="SSF117987">
    <property type="entry name" value="CRISPR-associated protein"/>
    <property type="match status" value="2"/>
</dbReference>
<name>A0A2U2NC19_9BIFI</name>
<dbReference type="EMBL" id="QFFM01000003">
    <property type="protein sequence ID" value="PWG66653.1"/>
    <property type="molecule type" value="Genomic_DNA"/>
</dbReference>
<dbReference type="RefSeq" id="WP_109056222.1">
    <property type="nucleotide sequence ID" value="NZ_QFFM01000003.1"/>
</dbReference>
<dbReference type="AlphaFoldDB" id="A0A2U2NC19"/>
<dbReference type="Gene3D" id="3.30.70.1210">
    <property type="entry name" value="Crispr-associated protein, domain 2"/>
    <property type="match status" value="1"/>
</dbReference>